<dbReference type="Gene3D" id="2.60.120.560">
    <property type="entry name" value="Exo-inulinase, domain 1"/>
    <property type="match status" value="1"/>
</dbReference>
<gene>
    <name evidence="2" type="ORF">EZS27_043746</name>
</gene>
<dbReference type="AlphaFoldDB" id="A0A5J4P5D1"/>
<accession>A0A5J4P5D1</accession>
<reference evidence="2" key="1">
    <citation type="submission" date="2019-03" db="EMBL/GenBank/DDBJ databases">
        <title>Single cell metagenomics reveals metabolic interactions within the superorganism composed of flagellate Streblomastix strix and complex community of Bacteroidetes bacteria on its surface.</title>
        <authorList>
            <person name="Treitli S.C."/>
            <person name="Kolisko M."/>
            <person name="Husnik F."/>
            <person name="Keeling P."/>
            <person name="Hampl V."/>
        </authorList>
    </citation>
    <scope>NUCLEOTIDE SEQUENCE</scope>
    <source>
        <strain evidence="2">STM</strain>
    </source>
</reference>
<dbReference type="GO" id="GO:0016787">
    <property type="term" value="F:hydrolase activity"/>
    <property type="evidence" value="ECO:0007669"/>
    <property type="project" value="InterPro"/>
</dbReference>
<comment type="caution">
    <text evidence="2">The sequence shown here is derived from an EMBL/GenBank/DDBJ whole genome shotgun (WGS) entry which is preliminary data.</text>
</comment>
<feature type="domain" description="3-keto-alpha-glucoside-1,2-lyase/3-keto-2-hydroxy-glucal hydratase" evidence="1">
    <location>
        <begin position="1"/>
        <end position="172"/>
    </location>
</feature>
<feature type="non-terminal residue" evidence="2">
    <location>
        <position position="179"/>
    </location>
</feature>
<evidence type="ECO:0000313" key="2">
    <source>
        <dbReference type="EMBL" id="KAA6304606.1"/>
    </source>
</evidence>
<feature type="non-terminal residue" evidence="2">
    <location>
        <position position="1"/>
    </location>
</feature>
<sequence>FVSLFNGKDLTGWKGLVENPIKRAKMKPAELTKAQQKADERMHRDWKVENNLLVFDGTGYDNLCTLKQYGDFEMYVDWNLDPLGHDADAGIYLRGTPQVQIWDIARVNAGAQVGSGGLYNNQINQSKPIKLADNKLGEWNTFYIKMTDDRVTVKLNDELVVDNVILENYWDRTQPIFPI</sequence>
<organism evidence="2">
    <name type="scientific">termite gut metagenome</name>
    <dbReference type="NCBI Taxonomy" id="433724"/>
    <lineage>
        <taxon>unclassified sequences</taxon>
        <taxon>metagenomes</taxon>
        <taxon>organismal metagenomes</taxon>
    </lineage>
</organism>
<name>A0A5J4P5D1_9ZZZZ</name>
<evidence type="ECO:0000259" key="1">
    <source>
        <dbReference type="Pfam" id="PF06439"/>
    </source>
</evidence>
<proteinExistence type="predicted"/>
<protein>
    <recommendedName>
        <fullName evidence="1">3-keto-alpha-glucoside-1,2-lyase/3-keto-2-hydroxy-glucal hydratase domain-containing protein</fullName>
    </recommendedName>
</protein>
<dbReference type="EMBL" id="SNRY01011373">
    <property type="protein sequence ID" value="KAA6304606.1"/>
    <property type="molecule type" value="Genomic_DNA"/>
</dbReference>
<dbReference type="Pfam" id="PF06439">
    <property type="entry name" value="3keto-disac_hyd"/>
    <property type="match status" value="1"/>
</dbReference>
<dbReference type="InterPro" id="IPR010496">
    <property type="entry name" value="AL/BT2_dom"/>
</dbReference>